<evidence type="ECO:0008006" key="8">
    <source>
        <dbReference type="Google" id="ProtNLM"/>
    </source>
</evidence>
<feature type="coiled-coil region" evidence="4">
    <location>
        <begin position="537"/>
        <end position="621"/>
    </location>
</feature>
<protein>
    <recommendedName>
        <fullName evidence="8">Leucine Rich Repeat family protein</fullName>
    </recommendedName>
</protein>
<dbReference type="GO" id="GO:0031267">
    <property type="term" value="F:small GTPase binding"/>
    <property type="evidence" value="ECO:0007669"/>
    <property type="project" value="TreeGrafter"/>
</dbReference>
<dbReference type="OrthoDB" id="341587at2759"/>
<evidence type="ECO:0000256" key="5">
    <source>
        <dbReference type="SAM" id="MobiDB-lite"/>
    </source>
</evidence>
<feature type="compositionally biased region" description="Polar residues" evidence="5">
    <location>
        <begin position="732"/>
        <end position="747"/>
    </location>
</feature>
<gene>
    <name evidence="6" type="ORF">TRFO_20252</name>
</gene>
<keyword evidence="3" id="KW-0677">Repeat</keyword>
<dbReference type="PANTHER" id="PTHR24113:SF12">
    <property type="entry name" value="RAN GTPASE-ACTIVATING PROTEIN 1"/>
    <property type="match status" value="1"/>
</dbReference>
<feature type="compositionally biased region" description="Polar residues" evidence="5">
    <location>
        <begin position="759"/>
        <end position="768"/>
    </location>
</feature>
<keyword evidence="7" id="KW-1185">Reference proteome</keyword>
<name>A0A1J4KM47_9EUKA</name>
<dbReference type="SUPFAM" id="SSF52047">
    <property type="entry name" value="RNI-like"/>
    <property type="match status" value="1"/>
</dbReference>
<dbReference type="RefSeq" id="XP_068363581.1">
    <property type="nucleotide sequence ID" value="XM_068501289.1"/>
</dbReference>
<dbReference type="Proteomes" id="UP000179807">
    <property type="component" value="Unassembled WGS sequence"/>
</dbReference>
<dbReference type="Gene3D" id="3.80.10.10">
    <property type="entry name" value="Ribonuclease Inhibitor"/>
    <property type="match status" value="3"/>
</dbReference>
<evidence type="ECO:0000256" key="4">
    <source>
        <dbReference type="SAM" id="Coils"/>
    </source>
</evidence>
<dbReference type="AlphaFoldDB" id="A0A1J4KM47"/>
<keyword evidence="4" id="KW-0175">Coiled coil</keyword>
<dbReference type="SMART" id="SM00368">
    <property type="entry name" value="LRR_RI"/>
    <property type="match status" value="9"/>
</dbReference>
<dbReference type="GO" id="GO:0005634">
    <property type="term" value="C:nucleus"/>
    <property type="evidence" value="ECO:0007669"/>
    <property type="project" value="TreeGrafter"/>
</dbReference>
<feature type="compositionally biased region" description="Basic and acidic residues" evidence="5">
    <location>
        <begin position="781"/>
        <end position="790"/>
    </location>
</feature>
<feature type="compositionally biased region" description="Low complexity" evidence="5">
    <location>
        <begin position="721"/>
        <end position="731"/>
    </location>
</feature>
<dbReference type="GO" id="GO:0006913">
    <property type="term" value="P:nucleocytoplasmic transport"/>
    <property type="evidence" value="ECO:0007669"/>
    <property type="project" value="TreeGrafter"/>
</dbReference>
<sequence>MTNSIYQNDDQNFLADEVDEEEEFPADLFFEEEEEKAENLNDAKTNKKSNFNPKYSTRSTARHKLSSLTLSEPELRAIFEAKCRDFKVKFEENHYQRFLRRQNQHRNKKVLHMEGSALGSIAAALIVETVFYHPRIVVVDFSDNSLGDQGARCFADLIINTHSIISIDLASNHMTDNGIYTIFTALRTNRSLVSLNIGSKSSIGRNTIGPKSIKEISEMLRVNNVISELNLSLTELNALNVQGLAPGLAANSTLTMLNLSNNNIKSKGAITIIKSIMKGGMIELRLSDNAIQDDIAPYLASLLQNCKSLKILDMSGNKLGFRTTSAISTNDAYHYSIEELILSRNPLGGRGVTALGSFLANSRKIKRINLNGCEIDYRGFQDFCENLARNESLELIEIQHNPLTDDGIVKLSDAIKEHPKLKAIDLEMTELSDKGCTALFEALIDTKITRVSLKNNLIHDGLIIQKALQDNEKLRKLNIEANDIDYKSTIEINRLLNVNQLNYKRKAAQRLLGRVLTASKDAPANVEARLHRTRNNIINERKTIADLIKTKEELEIKCQETKEKKEKTLTELDDKNNELASELAILTDDCRNKNQDARNALTNLENDIAQINARLVREIEIFKTENKTLSTLSAKIVSTDDEFFNEGRLLETQLHEAQEKYRIAKEQLVDAWRSIHAEMEAIEQQKLETERAAAKAALKAAKTARKKKKDKSSKSDKTKTSSKSSAKTSKSNSIATTRKSSKQTSRLGESGKESEAGSIFNSSRTPTTEVAAAVQTGRSEILVEKTDRTFDTQPDNIKISQEDED</sequence>
<accession>A0A1J4KM47</accession>
<comment type="caution">
    <text evidence="6">The sequence shown here is derived from an EMBL/GenBank/DDBJ whole genome shotgun (WGS) entry which is preliminary data.</text>
</comment>
<dbReference type="InterPro" id="IPR001611">
    <property type="entry name" value="Leu-rich_rpt"/>
</dbReference>
<feature type="region of interest" description="Disordered" evidence="5">
    <location>
        <begin position="35"/>
        <end position="56"/>
    </location>
</feature>
<dbReference type="VEuPathDB" id="TrichDB:TRFO_20252"/>
<feature type="compositionally biased region" description="Basic residues" evidence="5">
    <location>
        <begin position="702"/>
        <end position="711"/>
    </location>
</feature>
<dbReference type="GO" id="GO:0048471">
    <property type="term" value="C:perinuclear region of cytoplasm"/>
    <property type="evidence" value="ECO:0007669"/>
    <property type="project" value="TreeGrafter"/>
</dbReference>
<evidence type="ECO:0000313" key="7">
    <source>
        <dbReference type="Proteomes" id="UP000179807"/>
    </source>
</evidence>
<keyword evidence="1" id="KW-0343">GTPase activation</keyword>
<dbReference type="InterPro" id="IPR032675">
    <property type="entry name" value="LRR_dom_sf"/>
</dbReference>
<dbReference type="GeneID" id="94835993"/>
<dbReference type="GO" id="GO:0005829">
    <property type="term" value="C:cytosol"/>
    <property type="evidence" value="ECO:0007669"/>
    <property type="project" value="TreeGrafter"/>
</dbReference>
<dbReference type="InterPro" id="IPR027038">
    <property type="entry name" value="RanGap"/>
</dbReference>
<dbReference type="GO" id="GO:0005096">
    <property type="term" value="F:GTPase activator activity"/>
    <property type="evidence" value="ECO:0007669"/>
    <property type="project" value="UniProtKB-KW"/>
</dbReference>
<dbReference type="Pfam" id="PF13516">
    <property type="entry name" value="LRR_6"/>
    <property type="match status" value="5"/>
</dbReference>
<reference evidence="6" key="1">
    <citation type="submission" date="2016-10" db="EMBL/GenBank/DDBJ databases">
        <authorList>
            <person name="Benchimol M."/>
            <person name="Almeida L.G."/>
            <person name="Vasconcelos A.T."/>
            <person name="Perreira-Neves A."/>
            <person name="Rosa I.A."/>
            <person name="Tasca T."/>
            <person name="Bogo M.R."/>
            <person name="de Souza W."/>
        </authorList>
    </citation>
    <scope>NUCLEOTIDE SEQUENCE [LARGE SCALE GENOMIC DNA]</scope>
    <source>
        <strain evidence="6">K</strain>
    </source>
</reference>
<organism evidence="6 7">
    <name type="scientific">Tritrichomonas foetus</name>
    <dbReference type="NCBI Taxonomy" id="1144522"/>
    <lineage>
        <taxon>Eukaryota</taxon>
        <taxon>Metamonada</taxon>
        <taxon>Parabasalia</taxon>
        <taxon>Tritrichomonadida</taxon>
        <taxon>Tritrichomonadidae</taxon>
        <taxon>Tritrichomonas</taxon>
    </lineage>
</organism>
<evidence type="ECO:0000313" key="6">
    <source>
        <dbReference type="EMBL" id="OHT10445.1"/>
    </source>
</evidence>
<dbReference type="PANTHER" id="PTHR24113">
    <property type="entry name" value="RAN GTPASE-ACTIVATING PROTEIN 1"/>
    <property type="match status" value="1"/>
</dbReference>
<evidence type="ECO:0000256" key="2">
    <source>
        <dbReference type="ARBA" id="ARBA00022614"/>
    </source>
</evidence>
<proteinExistence type="predicted"/>
<evidence type="ECO:0000256" key="1">
    <source>
        <dbReference type="ARBA" id="ARBA00022468"/>
    </source>
</evidence>
<feature type="region of interest" description="Disordered" evidence="5">
    <location>
        <begin position="698"/>
        <end position="805"/>
    </location>
</feature>
<evidence type="ECO:0000256" key="3">
    <source>
        <dbReference type="ARBA" id="ARBA00022737"/>
    </source>
</evidence>
<keyword evidence="2" id="KW-0433">Leucine-rich repeat</keyword>
<dbReference type="EMBL" id="MLAK01000611">
    <property type="protein sequence ID" value="OHT10445.1"/>
    <property type="molecule type" value="Genomic_DNA"/>
</dbReference>